<feature type="binding site" evidence="3">
    <location>
        <position position="132"/>
    </location>
    <ligand>
        <name>a divalent metal cation</name>
        <dbReference type="ChEBI" id="CHEBI:60240"/>
    </ligand>
</feature>
<evidence type="ECO:0000256" key="1">
    <source>
        <dbReference type="ARBA" id="ARBA00008635"/>
    </source>
</evidence>
<gene>
    <name evidence="4" type="ORF">DX873_04690</name>
</gene>
<sequence length="165" mass="18573">MSARTFYLEMEREFGSTKNLLDTVPESQLEYRPHEKAMSLGQLALHVASIPGRNLNFAKDGQVEASVIVQHPIPASKEEILAAFEQSVKTAKTLLENEDAPWLQSNWGLMSEGEPIAEMPAYAFVRTFVLNHWYHHRGQLSTYLRALDQELPSIYGPSADVNPFA</sequence>
<keyword evidence="2 3" id="KW-0479">Metal-binding</keyword>
<dbReference type="EMBL" id="QTJX01000001">
    <property type="protein sequence ID" value="RDY61464.1"/>
    <property type="molecule type" value="Genomic_DNA"/>
</dbReference>
<proteinExistence type="inferred from homology"/>
<evidence type="ECO:0000256" key="2">
    <source>
        <dbReference type="ARBA" id="ARBA00022723"/>
    </source>
</evidence>
<dbReference type="SUPFAM" id="SSF109854">
    <property type="entry name" value="DinB/YfiT-like putative metalloenzymes"/>
    <property type="match status" value="1"/>
</dbReference>
<dbReference type="InterPro" id="IPR034660">
    <property type="entry name" value="DinB/YfiT-like"/>
</dbReference>
<accession>A0A371JUH8</accession>
<feature type="binding site" evidence="3">
    <location>
        <position position="46"/>
    </location>
    <ligand>
        <name>a divalent metal cation</name>
        <dbReference type="ChEBI" id="CHEBI:60240"/>
    </ligand>
</feature>
<evidence type="ECO:0000256" key="3">
    <source>
        <dbReference type="PIRSR" id="PIRSR607837-1"/>
    </source>
</evidence>
<dbReference type="AlphaFoldDB" id="A0A371JUH8"/>
<organism evidence="4 5">
    <name type="scientific">Flagellimonas nanhaiensis</name>
    <dbReference type="NCBI Taxonomy" id="2292706"/>
    <lineage>
        <taxon>Bacteria</taxon>
        <taxon>Pseudomonadati</taxon>
        <taxon>Bacteroidota</taxon>
        <taxon>Flavobacteriia</taxon>
        <taxon>Flavobacteriales</taxon>
        <taxon>Flavobacteriaceae</taxon>
        <taxon>Flagellimonas</taxon>
    </lineage>
</organism>
<dbReference type="GO" id="GO:0046872">
    <property type="term" value="F:metal ion binding"/>
    <property type="evidence" value="ECO:0007669"/>
    <property type="project" value="UniProtKB-KW"/>
</dbReference>
<feature type="binding site" evidence="3">
    <location>
        <position position="136"/>
    </location>
    <ligand>
        <name>a divalent metal cation</name>
        <dbReference type="ChEBI" id="CHEBI:60240"/>
    </ligand>
</feature>
<dbReference type="Proteomes" id="UP000261828">
    <property type="component" value="Unassembled WGS sequence"/>
</dbReference>
<evidence type="ECO:0000313" key="5">
    <source>
        <dbReference type="Proteomes" id="UP000261828"/>
    </source>
</evidence>
<evidence type="ECO:0000313" key="4">
    <source>
        <dbReference type="EMBL" id="RDY61464.1"/>
    </source>
</evidence>
<keyword evidence="5" id="KW-1185">Reference proteome</keyword>
<dbReference type="Gene3D" id="1.20.120.450">
    <property type="entry name" value="dinb family like domain"/>
    <property type="match status" value="1"/>
</dbReference>
<reference evidence="4 5" key="1">
    <citation type="submission" date="2018-08" db="EMBL/GenBank/DDBJ databases">
        <title>Muricauda nanhaiensis sp. nov., isolated from seawater of the South China Sea.</title>
        <authorList>
            <person name="Dang Y."/>
        </authorList>
    </citation>
    <scope>NUCLEOTIDE SEQUENCE [LARGE SCALE GENOMIC DNA]</scope>
    <source>
        <strain evidence="4 5">SM1704</strain>
    </source>
</reference>
<dbReference type="Pfam" id="PF05163">
    <property type="entry name" value="DinB"/>
    <property type="match status" value="1"/>
</dbReference>
<name>A0A371JUH8_9FLAO</name>
<dbReference type="RefSeq" id="WP_116183344.1">
    <property type="nucleotide sequence ID" value="NZ_QTJX01000001.1"/>
</dbReference>
<protein>
    <submittedName>
        <fullName evidence="4">DinB family protein</fullName>
    </submittedName>
</protein>
<comment type="caution">
    <text evidence="4">The sequence shown here is derived from an EMBL/GenBank/DDBJ whole genome shotgun (WGS) entry which is preliminary data.</text>
</comment>
<dbReference type="InterPro" id="IPR007837">
    <property type="entry name" value="DinB"/>
</dbReference>
<dbReference type="OrthoDB" id="119432at2"/>
<comment type="similarity">
    <text evidence="1">Belongs to the DinB family.</text>
</comment>